<sequence>MLCGDTNYLLPFQSDRMAPQCQVYRKHHSSESVFKMNKLENKPKTLETKKNKIASGIPCKIKETDENYESNPLKQEKLAQNFKNTSMKQLIKSFTYKDVFPSRLQPVLKKVNMRILKSKPSRKKL</sequence>
<evidence type="ECO:0000313" key="1">
    <source>
        <dbReference type="EMBL" id="KAK0067943.1"/>
    </source>
</evidence>
<organism evidence="1 2">
    <name type="scientific">Biomphalaria pfeifferi</name>
    <name type="common">Bloodfluke planorb</name>
    <name type="synonym">Freshwater snail</name>
    <dbReference type="NCBI Taxonomy" id="112525"/>
    <lineage>
        <taxon>Eukaryota</taxon>
        <taxon>Metazoa</taxon>
        <taxon>Spiralia</taxon>
        <taxon>Lophotrochozoa</taxon>
        <taxon>Mollusca</taxon>
        <taxon>Gastropoda</taxon>
        <taxon>Heterobranchia</taxon>
        <taxon>Euthyneura</taxon>
        <taxon>Panpulmonata</taxon>
        <taxon>Hygrophila</taxon>
        <taxon>Lymnaeoidea</taxon>
        <taxon>Planorbidae</taxon>
        <taxon>Biomphalaria</taxon>
    </lineage>
</organism>
<dbReference type="Proteomes" id="UP001233172">
    <property type="component" value="Unassembled WGS sequence"/>
</dbReference>
<dbReference type="EMBL" id="JASAOG010000006">
    <property type="protein sequence ID" value="KAK0067943.1"/>
    <property type="molecule type" value="Genomic_DNA"/>
</dbReference>
<evidence type="ECO:0000313" key="2">
    <source>
        <dbReference type="Proteomes" id="UP001233172"/>
    </source>
</evidence>
<keyword evidence="2" id="KW-1185">Reference proteome</keyword>
<comment type="caution">
    <text evidence="1">The sequence shown here is derived from an EMBL/GenBank/DDBJ whole genome shotgun (WGS) entry which is preliminary data.</text>
</comment>
<proteinExistence type="predicted"/>
<reference evidence="1" key="2">
    <citation type="submission" date="2023-04" db="EMBL/GenBank/DDBJ databases">
        <authorList>
            <person name="Bu L."/>
            <person name="Lu L."/>
            <person name="Laidemitt M.R."/>
            <person name="Zhang S.M."/>
            <person name="Mutuku M."/>
            <person name="Mkoji G."/>
            <person name="Steinauer M."/>
            <person name="Loker E.S."/>
        </authorList>
    </citation>
    <scope>NUCLEOTIDE SEQUENCE</scope>
    <source>
        <strain evidence="1">KasaAsao</strain>
        <tissue evidence="1">Whole Snail</tissue>
    </source>
</reference>
<accession>A0AAD8C8Y4</accession>
<name>A0AAD8C8Y4_BIOPF</name>
<dbReference type="AlphaFoldDB" id="A0AAD8C8Y4"/>
<gene>
    <name evidence="1" type="ORF">Bpfe_002784</name>
</gene>
<feature type="non-terminal residue" evidence="1">
    <location>
        <position position="1"/>
    </location>
</feature>
<reference evidence="1" key="1">
    <citation type="journal article" date="2023" name="PLoS Negl. Trop. Dis.">
        <title>A genome sequence for Biomphalaria pfeifferi, the major vector snail for the human-infecting parasite Schistosoma mansoni.</title>
        <authorList>
            <person name="Bu L."/>
            <person name="Lu L."/>
            <person name="Laidemitt M.R."/>
            <person name="Zhang S.M."/>
            <person name="Mutuku M."/>
            <person name="Mkoji G."/>
            <person name="Steinauer M."/>
            <person name="Loker E.S."/>
        </authorList>
    </citation>
    <scope>NUCLEOTIDE SEQUENCE</scope>
    <source>
        <strain evidence="1">KasaAsao</strain>
    </source>
</reference>
<protein>
    <submittedName>
        <fullName evidence="1">Uncharacterized protein</fullName>
    </submittedName>
</protein>